<dbReference type="InterPro" id="IPR038375">
    <property type="entry name" value="NDUFAF7_sf"/>
</dbReference>
<gene>
    <name evidence="3" type="ORF">V3328_12120</name>
</gene>
<evidence type="ECO:0000313" key="4">
    <source>
        <dbReference type="Proteomes" id="UP001378188"/>
    </source>
</evidence>
<evidence type="ECO:0000256" key="1">
    <source>
        <dbReference type="ARBA" id="ARBA00022603"/>
    </source>
</evidence>
<dbReference type="Pfam" id="PF02636">
    <property type="entry name" value="Methyltransf_28"/>
    <property type="match status" value="1"/>
</dbReference>
<dbReference type="GO" id="GO:0035243">
    <property type="term" value="F:protein-arginine omega-N symmetric methyltransferase activity"/>
    <property type="evidence" value="ECO:0007669"/>
    <property type="project" value="TreeGrafter"/>
</dbReference>
<dbReference type="GO" id="GO:0032259">
    <property type="term" value="P:methylation"/>
    <property type="evidence" value="ECO:0007669"/>
    <property type="project" value="UniProtKB-KW"/>
</dbReference>
<evidence type="ECO:0000256" key="2">
    <source>
        <dbReference type="ARBA" id="ARBA00022679"/>
    </source>
</evidence>
<proteinExistence type="predicted"/>
<evidence type="ECO:0000313" key="3">
    <source>
        <dbReference type="EMBL" id="MEJ8572225.1"/>
    </source>
</evidence>
<name>A0AAW9RVD2_9HYPH</name>
<dbReference type="AlphaFoldDB" id="A0AAW9RVD2"/>
<dbReference type="InterPro" id="IPR003788">
    <property type="entry name" value="NDUFAF7"/>
</dbReference>
<dbReference type="SUPFAM" id="SSF53335">
    <property type="entry name" value="S-adenosyl-L-methionine-dependent methyltransferases"/>
    <property type="match status" value="1"/>
</dbReference>
<reference evidence="3 4" key="1">
    <citation type="submission" date="2024-02" db="EMBL/GenBank/DDBJ databases">
        <title>Genome analysis and characterization of Microbaculum marinisediminis sp. nov., isolated from marine sediment.</title>
        <authorList>
            <person name="Du Z.-J."/>
            <person name="Ye Y.-Q."/>
            <person name="Zhang Z.-R."/>
            <person name="Yuan S.-M."/>
            <person name="Zhang X.-Y."/>
        </authorList>
    </citation>
    <scope>NUCLEOTIDE SEQUENCE [LARGE SCALE GENOMIC DNA]</scope>
    <source>
        <strain evidence="3 4">SDUM1044001</strain>
    </source>
</reference>
<sequence length="359" mass="38351">MTALERLIRDEIAATGPMRLDRYMALCLGHPEHGYYMAKPAIGASGDFTTAPEVSQMFGEIVGAVMAHGWQGLGTPTTVLLTELGPGRATLVLDMLRTFKVVPGLLEAVDIHLVETSPRLRRAQQYRLNEHGFTATWHDALETVPAGPMLLVANEFFDALPIRQHVMRDGIWRERMVGTGPGGDLCFIDGPQVPAADIPLRLRVAEEGAIIETHPAARQVAGEIGRRLSSHPGLALVIDYGYREAAHGDSLQALRGRQFADPLVSPGQADLTAHVDFAELSRAAVAAGAQAWGPITQGSFLTALGIGLRAERLRASGADGRDLTLALERLTGAGGMGTLFKVLALNSPDLPAPPPFETG</sequence>
<dbReference type="Gene3D" id="3.40.50.12710">
    <property type="match status" value="1"/>
</dbReference>
<keyword evidence="2 3" id="KW-0808">Transferase</keyword>
<comment type="caution">
    <text evidence="3">The sequence shown here is derived from an EMBL/GenBank/DDBJ whole genome shotgun (WGS) entry which is preliminary data.</text>
</comment>
<keyword evidence="1 3" id="KW-0489">Methyltransferase</keyword>
<dbReference type="PANTHER" id="PTHR12049">
    <property type="entry name" value="PROTEIN ARGININE METHYLTRANSFERASE NDUFAF7, MITOCHONDRIAL"/>
    <property type="match status" value="1"/>
</dbReference>
<protein>
    <submittedName>
        <fullName evidence="3">SAM-dependent methyltransferase</fullName>
        <ecNumber evidence="3">2.1.1.-</ecNumber>
    </submittedName>
</protein>
<dbReference type="InterPro" id="IPR029063">
    <property type="entry name" value="SAM-dependent_MTases_sf"/>
</dbReference>
<dbReference type="RefSeq" id="WP_340329917.1">
    <property type="nucleotide sequence ID" value="NZ_JAZHOF010000004.1"/>
</dbReference>
<organism evidence="3 4">
    <name type="scientific">Microbaculum marinum</name>
    <dbReference type="NCBI Taxonomy" id="1764581"/>
    <lineage>
        <taxon>Bacteria</taxon>
        <taxon>Pseudomonadati</taxon>
        <taxon>Pseudomonadota</taxon>
        <taxon>Alphaproteobacteria</taxon>
        <taxon>Hyphomicrobiales</taxon>
        <taxon>Tepidamorphaceae</taxon>
        <taxon>Microbaculum</taxon>
    </lineage>
</organism>
<dbReference type="Proteomes" id="UP001378188">
    <property type="component" value="Unassembled WGS sequence"/>
</dbReference>
<dbReference type="EC" id="2.1.1.-" evidence="3"/>
<dbReference type="PANTHER" id="PTHR12049:SF7">
    <property type="entry name" value="PROTEIN ARGININE METHYLTRANSFERASE NDUFAF7, MITOCHONDRIAL"/>
    <property type="match status" value="1"/>
</dbReference>
<dbReference type="EMBL" id="JAZHOF010000004">
    <property type="protein sequence ID" value="MEJ8572225.1"/>
    <property type="molecule type" value="Genomic_DNA"/>
</dbReference>
<keyword evidence="4" id="KW-1185">Reference proteome</keyword>
<accession>A0AAW9RVD2</accession>